<evidence type="ECO:0000256" key="1">
    <source>
        <dbReference type="SAM" id="MobiDB-lite"/>
    </source>
</evidence>
<dbReference type="Pfam" id="PF10135">
    <property type="entry name" value="Rod-binding"/>
    <property type="match status" value="1"/>
</dbReference>
<reference evidence="3 4" key="1">
    <citation type="journal article" date="2018" name="Nat. Biotechnol.">
        <title>A standardized bacterial taxonomy based on genome phylogeny substantially revises the tree of life.</title>
        <authorList>
            <person name="Parks D.H."/>
            <person name="Chuvochina M."/>
            <person name="Waite D.W."/>
            <person name="Rinke C."/>
            <person name="Skarshewski A."/>
            <person name="Chaumeil P.A."/>
            <person name="Hugenholtz P."/>
        </authorList>
    </citation>
    <scope>NUCLEOTIDE SEQUENCE [LARGE SCALE GENOMIC DNA]</scope>
    <source>
        <strain evidence="3">UBA9015</strain>
    </source>
</reference>
<dbReference type="EMBL" id="DOYJ01000032">
    <property type="protein sequence ID" value="HCB74741.1"/>
    <property type="molecule type" value="Genomic_DNA"/>
</dbReference>
<name>A0A3D0W7N0_9SPHN</name>
<dbReference type="PRINTS" id="PR01002">
    <property type="entry name" value="FLGFLGJ"/>
</dbReference>
<accession>A0A3D0W7N0</accession>
<proteinExistence type="predicted"/>
<feature type="region of interest" description="Disordered" evidence="1">
    <location>
        <begin position="1"/>
        <end position="26"/>
    </location>
</feature>
<sequence>MSDLPNLPGVNLSGVSSDTSRLGTKANLDSAGKKFESIFTGMMLGAMRKTKLADGLFESNALTQFRDMQDQQLSKSMAEHAPLGIGKAMTEFLSKNAGSTLK</sequence>
<comment type="caution">
    <text evidence="3">The sequence shown here is derived from an EMBL/GenBank/DDBJ whole genome shotgun (WGS) entry which is preliminary data.</text>
</comment>
<dbReference type="AlphaFoldDB" id="A0A3D0W7N0"/>
<protein>
    <submittedName>
        <fullName evidence="3">Rod-binding protein</fullName>
    </submittedName>
</protein>
<feature type="domain" description="Flagellar protein FlgJ N-terminal" evidence="2">
    <location>
        <begin position="46"/>
        <end position="90"/>
    </location>
</feature>
<dbReference type="Proteomes" id="UP000262699">
    <property type="component" value="Unassembled WGS sequence"/>
</dbReference>
<organism evidence="3 4">
    <name type="scientific">Sphingomonas bacterium</name>
    <dbReference type="NCBI Taxonomy" id="1895847"/>
    <lineage>
        <taxon>Bacteria</taxon>
        <taxon>Pseudomonadati</taxon>
        <taxon>Pseudomonadota</taxon>
        <taxon>Alphaproteobacteria</taxon>
        <taxon>Sphingomonadales</taxon>
        <taxon>Sphingomonadaceae</taxon>
        <taxon>Sphingomonas</taxon>
    </lineage>
</organism>
<evidence type="ECO:0000313" key="3">
    <source>
        <dbReference type="EMBL" id="HCB74741.1"/>
    </source>
</evidence>
<evidence type="ECO:0000313" key="4">
    <source>
        <dbReference type="Proteomes" id="UP000262699"/>
    </source>
</evidence>
<dbReference type="InterPro" id="IPR019301">
    <property type="entry name" value="Flagellar_prot_FlgJ_N"/>
</dbReference>
<evidence type="ECO:0000259" key="2">
    <source>
        <dbReference type="Pfam" id="PF10135"/>
    </source>
</evidence>
<gene>
    <name evidence="3" type="ORF">DEP91_00960</name>
</gene>
<feature type="compositionally biased region" description="Polar residues" evidence="1">
    <location>
        <begin position="13"/>
        <end position="22"/>
    </location>
</feature>